<dbReference type="InterPro" id="IPR011993">
    <property type="entry name" value="PH-like_dom_sf"/>
</dbReference>
<dbReference type="GeneID" id="14877204"/>
<keyword evidence="1" id="KW-0175">Coiled coil</keyword>
<protein>
    <recommendedName>
        <fullName evidence="2">GRAM domain-containing protein</fullName>
    </recommendedName>
</protein>
<dbReference type="InterPro" id="IPR004182">
    <property type="entry name" value="GRAM"/>
</dbReference>
<dbReference type="KEGG" id="dfa:DFA_02991"/>
<feature type="coiled-coil region" evidence="1">
    <location>
        <begin position="6"/>
        <end position="54"/>
    </location>
</feature>
<gene>
    <name evidence="3" type="ORF">DFA_02991</name>
</gene>
<organism evidence="3 4">
    <name type="scientific">Cavenderia fasciculata</name>
    <name type="common">Slime mold</name>
    <name type="synonym">Dictyostelium fasciculatum</name>
    <dbReference type="NCBI Taxonomy" id="261658"/>
    <lineage>
        <taxon>Eukaryota</taxon>
        <taxon>Amoebozoa</taxon>
        <taxon>Evosea</taxon>
        <taxon>Eumycetozoa</taxon>
        <taxon>Dictyostelia</taxon>
        <taxon>Acytosteliales</taxon>
        <taxon>Cavenderiaceae</taxon>
        <taxon>Cavenderia</taxon>
    </lineage>
</organism>
<evidence type="ECO:0000313" key="4">
    <source>
        <dbReference type="Proteomes" id="UP000007797"/>
    </source>
</evidence>
<feature type="domain" description="GRAM" evidence="2">
    <location>
        <begin position="93"/>
        <end position="160"/>
    </location>
</feature>
<dbReference type="Pfam" id="PF02893">
    <property type="entry name" value="GRAM"/>
    <property type="match status" value="1"/>
</dbReference>
<keyword evidence="4" id="KW-1185">Reference proteome</keyword>
<evidence type="ECO:0000313" key="3">
    <source>
        <dbReference type="EMBL" id="EGG24747.1"/>
    </source>
</evidence>
<dbReference type="OrthoDB" id="16854at2759"/>
<dbReference type="OMA" id="FLRRKEC"/>
<evidence type="ECO:0000259" key="2">
    <source>
        <dbReference type="SMART" id="SM00568"/>
    </source>
</evidence>
<reference evidence="4" key="1">
    <citation type="journal article" date="2011" name="Genome Res.">
        <title>Phylogeny-wide analysis of social amoeba genomes highlights ancient origins for complex intercellular communication.</title>
        <authorList>
            <person name="Heidel A.J."/>
            <person name="Lawal H.M."/>
            <person name="Felder M."/>
            <person name="Schilde C."/>
            <person name="Helps N.R."/>
            <person name="Tunggal B."/>
            <person name="Rivero F."/>
            <person name="John U."/>
            <person name="Schleicher M."/>
            <person name="Eichinger L."/>
            <person name="Platzer M."/>
            <person name="Noegel A.A."/>
            <person name="Schaap P."/>
            <person name="Gloeckner G."/>
        </authorList>
    </citation>
    <scope>NUCLEOTIDE SEQUENCE [LARGE SCALE GENOMIC DNA]</scope>
    <source>
        <strain evidence="4">SH3</strain>
    </source>
</reference>
<evidence type="ECO:0000256" key="1">
    <source>
        <dbReference type="SAM" id="Coils"/>
    </source>
</evidence>
<dbReference type="Gene3D" id="2.30.29.30">
    <property type="entry name" value="Pleckstrin-homology domain (PH domain)/Phosphotyrosine-binding domain (PTB)"/>
    <property type="match status" value="1"/>
</dbReference>
<dbReference type="AlphaFoldDB" id="F4PGB3"/>
<accession>F4PGB3</accession>
<dbReference type="EMBL" id="GL883006">
    <property type="protein sequence ID" value="EGG24747.1"/>
    <property type="molecule type" value="Genomic_DNA"/>
</dbReference>
<proteinExistence type="predicted"/>
<dbReference type="RefSeq" id="XP_004362598.1">
    <property type="nucleotide sequence ID" value="XM_004362541.1"/>
</dbReference>
<dbReference type="SMART" id="SM00568">
    <property type="entry name" value="GRAM"/>
    <property type="match status" value="1"/>
</dbReference>
<dbReference type="Proteomes" id="UP000007797">
    <property type="component" value="Unassembled WGS sequence"/>
</dbReference>
<sequence>MSSDQVLAYQNEISQLKLDIEILNQDRRLLYTENAQLKEENTRIQATVTRLELAIDKYRSLVQKSNDAMQQKSNDQMAAVQNIRSMTSGDEDKAFCEKFGLPKGEFSIISYSCTNDVFQAGSLHITPYYLCFELHLGLLKTVENTITMPIKDIVALNKVKMFKFLPGKGACAEVKMKDNSIKLFKGFLRRKECLRNIYNQALTIGHTINMLREGNPDHEHLSPDN</sequence>
<name>F4PGB3_CACFS</name>